<dbReference type="PANTHER" id="PTHR45458">
    <property type="entry name" value="SHORT-CHAIN DEHYDROGENASE/REDUCTASE SDR"/>
    <property type="match status" value="1"/>
</dbReference>
<dbReference type="GO" id="GO:0016616">
    <property type="term" value="F:oxidoreductase activity, acting on the CH-OH group of donors, NAD or NADP as acceptor"/>
    <property type="evidence" value="ECO:0007669"/>
    <property type="project" value="TreeGrafter"/>
</dbReference>
<keyword evidence="2" id="KW-1185">Reference proteome</keyword>
<organism evidence="1 2">
    <name type="scientific">Cerrena zonata</name>
    <dbReference type="NCBI Taxonomy" id="2478898"/>
    <lineage>
        <taxon>Eukaryota</taxon>
        <taxon>Fungi</taxon>
        <taxon>Dikarya</taxon>
        <taxon>Basidiomycota</taxon>
        <taxon>Agaricomycotina</taxon>
        <taxon>Agaricomycetes</taxon>
        <taxon>Polyporales</taxon>
        <taxon>Cerrenaceae</taxon>
        <taxon>Cerrena</taxon>
    </lineage>
</organism>
<name>A0AAW0FS71_9APHY</name>
<dbReference type="Pfam" id="PF00106">
    <property type="entry name" value="adh_short"/>
    <property type="match status" value="1"/>
</dbReference>
<dbReference type="SUPFAM" id="SSF51735">
    <property type="entry name" value="NAD(P)-binding Rossmann-fold domains"/>
    <property type="match status" value="1"/>
</dbReference>
<gene>
    <name evidence="1" type="ORF">QCA50_016715</name>
</gene>
<dbReference type="InterPro" id="IPR052184">
    <property type="entry name" value="SDR_enzymes"/>
</dbReference>
<dbReference type="Proteomes" id="UP001385951">
    <property type="component" value="Unassembled WGS sequence"/>
</dbReference>
<comment type="caution">
    <text evidence="1">The sequence shown here is derived from an EMBL/GenBank/DDBJ whole genome shotgun (WGS) entry which is preliminary data.</text>
</comment>
<evidence type="ECO:0008006" key="3">
    <source>
        <dbReference type="Google" id="ProtNLM"/>
    </source>
</evidence>
<dbReference type="PANTHER" id="PTHR45458:SF3">
    <property type="entry name" value="CHAIN DEHYDROGENASE (ATSC), PUTATIVE-RELATED"/>
    <property type="match status" value="1"/>
</dbReference>
<evidence type="ECO:0000313" key="2">
    <source>
        <dbReference type="Proteomes" id="UP001385951"/>
    </source>
</evidence>
<dbReference type="EMBL" id="JASBNA010000051">
    <property type="protein sequence ID" value="KAK7680206.1"/>
    <property type="molecule type" value="Genomic_DNA"/>
</dbReference>
<reference evidence="1 2" key="1">
    <citation type="submission" date="2022-09" db="EMBL/GenBank/DDBJ databases">
        <authorList>
            <person name="Palmer J.M."/>
        </authorList>
    </citation>
    <scope>NUCLEOTIDE SEQUENCE [LARGE SCALE GENOMIC DNA]</scope>
    <source>
        <strain evidence="1 2">DSM 7382</strain>
    </source>
</reference>
<accession>A0AAW0FS71</accession>
<dbReference type="AlphaFoldDB" id="A0AAW0FS71"/>
<sequence length="272" mass="29704">MVSWLITGSNRGIGLEFVRQLSADPNNIVFAVTRNKSTSTDLLELESQLNNVFVLQADITDVPGLRNAAQEVEKITDGTLDVLINNGAYLSPERVDYTIDMYDGKEDLLDADFGNFFRVNVLGVIKTTNVFLPLLRKTSQTSLAKVITISSGVGDPDFAVKTAFDFAAPYAISKAAANMANAKYAARFKEENFLFLSLSPGFGNTRPGLPGEVQKGLSSLYVNKFRAAYPDWDGTLLTPDQSVTAMLDVVSRLTAKDTGAFLSHRGESKNWL</sequence>
<dbReference type="InterPro" id="IPR036291">
    <property type="entry name" value="NAD(P)-bd_dom_sf"/>
</dbReference>
<proteinExistence type="predicted"/>
<dbReference type="PRINTS" id="PR00081">
    <property type="entry name" value="GDHRDH"/>
</dbReference>
<dbReference type="Gene3D" id="3.40.50.720">
    <property type="entry name" value="NAD(P)-binding Rossmann-like Domain"/>
    <property type="match status" value="1"/>
</dbReference>
<dbReference type="InterPro" id="IPR002347">
    <property type="entry name" value="SDR_fam"/>
</dbReference>
<protein>
    <recommendedName>
        <fullName evidence="3">NAD(P)-binding protein</fullName>
    </recommendedName>
</protein>
<evidence type="ECO:0000313" key="1">
    <source>
        <dbReference type="EMBL" id="KAK7680206.1"/>
    </source>
</evidence>